<dbReference type="Proteomes" id="UP000256562">
    <property type="component" value="Unassembled WGS sequence"/>
</dbReference>
<keyword evidence="1" id="KW-0812">Transmembrane</keyword>
<dbReference type="KEGG" id="sfq:C7J90_02480"/>
<keyword evidence="1" id="KW-0472">Membrane</keyword>
<evidence type="ECO:0000313" key="3">
    <source>
        <dbReference type="EMBL" id="REH96079.1"/>
    </source>
</evidence>
<reference evidence="3 4" key="1">
    <citation type="journal article" date="2018" name="Vet. Microbiol.">
        <title>Characterisation of Staphylococcus felis isolated from cats using whole genome sequencing.</title>
        <authorList>
            <person name="Worthing K."/>
            <person name="Pang S."/>
            <person name="Trott D.J."/>
            <person name="Abraham S."/>
            <person name="Coombs G.W."/>
            <person name="Jordan D."/>
            <person name="McIntyre L."/>
            <person name="Davies M.R."/>
            <person name="Norris J."/>
        </authorList>
    </citation>
    <scope>NUCLEOTIDE SEQUENCE [LARGE SCALE GENOMIC DNA]</scope>
    <source>
        <strain evidence="3 4">F9</strain>
    </source>
</reference>
<evidence type="ECO:0000256" key="1">
    <source>
        <dbReference type="SAM" id="Phobius"/>
    </source>
</evidence>
<protein>
    <submittedName>
        <fullName evidence="3">Uncharacterized protein</fullName>
    </submittedName>
</protein>
<sequence>MTQKSKDTVYLIAIILSTLCALSSVLFNLSPTITAIVTFFSVIVFAVLYFLVPTTNNRGRRIK</sequence>
<keyword evidence="5" id="KW-1185">Reference proteome</keyword>
<proteinExistence type="predicted"/>
<organism evidence="3 4">
    <name type="scientific">Staphylococcus felis</name>
    <dbReference type="NCBI Taxonomy" id="46127"/>
    <lineage>
        <taxon>Bacteria</taxon>
        <taxon>Bacillati</taxon>
        <taxon>Bacillota</taxon>
        <taxon>Bacilli</taxon>
        <taxon>Bacillales</taxon>
        <taxon>Staphylococcaceae</taxon>
        <taxon>Staphylococcus</taxon>
    </lineage>
</organism>
<dbReference type="AlphaFoldDB" id="A0A2K3ZE91"/>
<evidence type="ECO:0000313" key="5">
    <source>
        <dbReference type="Proteomes" id="UP000597038"/>
    </source>
</evidence>
<feature type="transmembrane region" description="Helical" evidence="1">
    <location>
        <begin position="33"/>
        <end position="52"/>
    </location>
</feature>
<dbReference type="RefSeq" id="WP_103208649.1">
    <property type="nucleotide sequence ID" value="NZ_CAJUZQ010000037.1"/>
</dbReference>
<reference evidence="2 5" key="2">
    <citation type="submission" date="2020-12" db="EMBL/GenBank/DDBJ databases">
        <title>Genomic analysis of Staphylococcus felis from a cat with skin infection.</title>
        <authorList>
            <person name="Aslantas O."/>
            <person name="Keskin O."/>
            <person name="Buyukaltay K."/>
            <person name="Gullu Yucetepe A."/>
        </authorList>
    </citation>
    <scope>NUCLEOTIDE SEQUENCE [LARGE SCALE GENOMIC DNA]</scope>
    <source>
        <strain evidence="2 5">HARRANVET</strain>
    </source>
</reference>
<accession>A0A2K3ZE91</accession>
<dbReference type="EMBL" id="QKXQ01000273">
    <property type="protein sequence ID" value="REH96079.1"/>
    <property type="molecule type" value="Genomic_DNA"/>
</dbReference>
<dbReference type="GeneID" id="48057077"/>
<dbReference type="EMBL" id="JAEDAQ010000011">
    <property type="protein sequence ID" value="MBH9581218.1"/>
    <property type="molecule type" value="Genomic_DNA"/>
</dbReference>
<gene>
    <name evidence="3" type="ORF">DOS83_05840</name>
    <name evidence="2" type="ORF">I9026_07500</name>
</gene>
<keyword evidence="1" id="KW-1133">Transmembrane helix</keyword>
<evidence type="ECO:0000313" key="4">
    <source>
        <dbReference type="Proteomes" id="UP000256562"/>
    </source>
</evidence>
<comment type="caution">
    <text evidence="3">The sequence shown here is derived from an EMBL/GenBank/DDBJ whole genome shotgun (WGS) entry which is preliminary data.</text>
</comment>
<dbReference type="Proteomes" id="UP000597038">
    <property type="component" value="Unassembled WGS sequence"/>
</dbReference>
<name>A0A2K3ZE91_9STAP</name>
<feature type="transmembrane region" description="Helical" evidence="1">
    <location>
        <begin position="9"/>
        <end position="27"/>
    </location>
</feature>
<evidence type="ECO:0000313" key="2">
    <source>
        <dbReference type="EMBL" id="MBH9581218.1"/>
    </source>
</evidence>
<dbReference type="OrthoDB" id="2410932at2"/>